<gene>
    <name evidence="2" type="ORF">XENORESO_008374</name>
</gene>
<keyword evidence="3" id="KW-1185">Reference proteome</keyword>
<feature type="compositionally biased region" description="Pro residues" evidence="1">
    <location>
        <begin position="64"/>
        <end position="76"/>
    </location>
</feature>
<dbReference type="EMBL" id="JAHRIM010012673">
    <property type="protein sequence ID" value="MEQ2261302.1"/>
    <property type="molecule type" value="Genomic_DNA"/>
</dbReference>
<feature type="compositionally biased region" description="Basic and acidic residues" evidence="1">
    <location>
        <begin position="107"/>
        <end position="125"/>
    </location>
</feature>
<evidence type="ECO:0000313" key="2">
    <source>
        <dbReference type="EMBL" id="MEQ2261302.1"/>
    </source>
</evidence>
<sequence length="125" mass="13921">MLKKFNLLTTFAMHSGIKSSCYFQNKNTHLNQAIHEEQEAILELRVQLRLLQSHKQQQQQELNVPPPAEQVPPTQPSPEARGEEQTKRSVTTVAAATDAPAPANGKAPKDPSKPSPSKDRRDTNM</sequence>
<proteinExistence type="predicted"/>
<accession>A0ABV0VVN0</accession>
<comment type="caution">
    <text evidence="2">The sequence shown here is derived from an EMBL/GenBank/DDBJ whole genome shotgun (WGS) entry which is preliminary data.</text>
</comment>
<dbReference type="Proteomes" id="UP001444071">
    <property type="component" value="Unassembled WGS sequence"/>
</dbReference>
<protein>
    <submittedName>
        <fullName evidence="2">Uncharacterized protein</fullName>
    </submittedName>
</protein>
<feature type="compositionally biased region" description="Low complexity" evidence="1">
    <location>
        <begin position="90"/>
        <end position="103"/>
    </location>
</feature>
<feature type="region of interest" description="Disordered" evidence="1">
    <location>
        <begin position="54"/>
        <end position="125"/>
    </location>
</feature>
<name>A0ABV0VVN0_9TELE</name>
<evidence type="ECO:0000256" key="1">
    <source>
        <dbReference type="SAM" id="MobiDB-lite"/>
    </source>
</evidence>
<reference evidence="2 3" key="1">
    <citation type="submission" date="2021-06" db="EMBL/GenBank/DDBJ databases">
        <authorList>
            <person name="Palmer J.M."/>
        </authorList>
    </citation>
    <scope>NUCLEOTIDE SEQUENCE [LARGE SCALE GENOMIC DNA]</scope>
    <source>
        <strain evidence="2 3">XR_2019</strain>
        <tissue evidence="2">Muscle</tissue>
    </source>
</reference>
<organism evidence="2 3">
    <name type="scientific">Xenotaenia resolanae</name>
    <dbReference type="NCBI Taxonomy" id="208358"/>
    <lineage>
        <taxon>Eukaryota</taxon>
        <taxon>Metazoa</taxon>
        <taxon>Chordata</taxon>
        <taxon>Craniata</taxon>
        <taxon>Vertebrata</taxon>
        <taxon>Euteleostomi</taxon>
        <taxon>Actinopterygii</taxon>
        <taxon>Neopterygii</taxon>
        <taxon>Teleostei</taxon>
        <taxon>Neoteleostei</taxon>
        <taxon>Acanthomorphata</taxon>
        <taxon>Ovalentaria</taxon>
        <taxon>Atherinomorphae</taxon>
        <taxon>Cyprinodontiformes</taxon>
        <taxon>Goodeidae</taxon>
        <taxon>Xenotaenia</taxon>
    </lineage>
</organism>
<evidence type="ECO:0000313" key="3">
    <source>
        <dbReference type="Proteomes" id="UP001444071"/>
    </source>
</evidence>